<protein>
    <submittedName>
        <fullName evidence="5">24.1 kDa heat shock protein, mitochondrial-like</fullName>
    </submittedName>
</protein>
<keyword evidence="4" id="KW-1185">Reference proteome</keyword>
<evidence type="ECO:0000259" key="3">
    <source>
        <dbReference type="PROSITE" id="PS01031"/>
    </source>
</evidence>
<name>A0ABM4VKW0_COFAR</name>
<dbReference type="Pfam" id="PF00011">
    <property type="entry name" value="HSP20"/>
    <property type="match status" value="1"/>
</dbReference>
<dbReference type="InterPro" id="IPR008978">
    <property type="entry name" value="HSP20-like_chaperone"/>
</dbReference>
<reference evidence="5" key="1">
    <citation type="submission" date="2025-08" db="UniProtKB">
        <authorList>
            <consortium name="RefSeq"/>
        </authorList>
    </citation>
    <scope>IDENTIFICATION</scope>
    <source>
        <tissue evidence="5">Leaves</tissue>
    </source>
</reference>
<feature type="domain" description="SHSP" evidence="3">
    <location>
        <begin position="83"/>
        <end position="185"/>
    </location>
</feature>
<evidence type="ECO:0000313" key="5">
    <source>
        <dbReference type="RefSeq" id="XP_071920174.1"/>
    </source>
</evidence>
<accession>A0ABM4VKW0</accession>
<evidence type="ECO:0000256" key="1">
    <source>
        <dbReference type="PROSITE-ProRule" id="PRU00285"/>
    </source>
</evidence>
<organism evidence="4 5">
    <name type="scientific">Coffea arabica</name>
    <name type="common">Arabian coffee</name>
    <dbReference type="NCBI Taxonomy" id="13443"/>
    <lineage>
        <taxon>Eukaryota</taxon>
        <taxon>Viridiplantae</taxon>
        <taxon>Streptophyta</taxon>
        <taxon>Embryophyta</taxon>
        <taxon>Tracheophyta</taxon>
        <taxon>Spermatophyta</taxon>
        <taxon>Magnoliopsida</taxon>
        <taxon>eudicotyledons</taxon>
        <taxon>Gunneridae</taxon>
        <taxon>Pentapetalae</taxon>
        <taxon>asterids</taxon>
        <taxon>lamiids</taxon>
        <taxon>Gentianales</taxon>
        <taxon>Rubiaceae</taxon>
        <taxon>Ixoroideae</taxon>
        <taxon>Gardenieae complex</taxon>
        <taxon>Bertiereae - Coffeeae clade</taxon>
        <taxon>Coffeeae</taxon>
        <taxon>Coffea</taxon>
    </lineage>
</organism>
<dbReference type="SUPFAM" id="SSF49764">
    <property type="entry name" value="HSP20-like chaperones"/>
    <property type="match status" value="1"/>
</dbReference>
<dbReference type="InterPro" id="IPR044656">
    <property type="entry name" value="HSP14.7/HSP23.5/HSP23.6-like"/>
</dbReference>
<sequence length="185" mass="19719">MASSLLAFAVKKSAAPTVSSTLITNLLHPKTPLSTATVSSFWTVTSRRSFSSGGTSNSSSLPPDLPQSAFEPDAWCVLNPLQSAGPSAAVTIKTAKDNKGHKTVRVVMPGVGPEGYKVWLDSKENALCVEGNGEDEMLMVKGETSGRTYAGKIKFKPEEVKVEKLIKSEMKHGILRITVSRNLAA</sequence>
<evidence type="ECO:0000313" key="4">
    <source>
        <dbReference type="Proteomes" id="UP001652660"/>
    </source>
</evidence>
<proteinExistence type="inferred from homology"/>
<dbReference type="PROSITE" id="PS01031">
    <property type="entry name" value="SHSP"/>
    <property type="match status" value="1"/>
</dbReference>
<dbReference type="Proteomes" id="UP001652660">
    <property type="component" value="Chromosome 8c"/>
</dbReference>
<comment type="similarity">
    <text evidence="1 2">Belongs to the small heat shock protein (HSP20) family.</text>
</comment>
<dbReference type="PANTHER" id="PTHR46991:SF4">
    <property type="entry name" value="14.7 KDA HEAT SHOCK PROTEIN-LIKE"/>
    <property type="match status" value="1"/>
</dbReference>
<evidence type="ECO:0000256" key="2">
    <source>
        <dbReference type="RuleBase" id="RU003616"/>
    </source>
</evidence>
<dbReference type="CDD" id="cd06464">
    <property type="entry name" value="ACD_sHsps-like"/>
    <property type="match status" value="1"/>
</dbReference>
<dbReference type="GeneID" id="140013867"/>
<gene>
    <name evidence="5" type="primary">LOC140013867</name>
</gene>
<dbReference type="Gene3D" id="2.60.40.790">
    <property type="match status" value="1"/>
</dbReference>
<dbReference type="RefSeq" id="XP_071920174.1">
    <property type="nucleotide sequence ID" value="XM_072064073.1"/>
</dbReference>
<dbReference type="PANTHER" id="PTHR46991">
    <property type="entry name" value="23.5 KDA HEAT SHOCK PROTEIN, MITOCHONDRIAL"/>
    <property type="match status" value="1"/>
</dbReference>
<dbReference type="InterPro" id="IPR002068">
    <property type="entry name" value="A-crystallin/Hsp20_dom"/>
</dbReference>